<dbReference type="InterPro" id="IPR036388">
    <property type="entry name" value="WH-like_DNA-bd_sf"/>
</dbReference>
<dbReference type="SUPFAM" id="SSF46767">
    <property type="entry name" value="Methylated DNA-protein cysteine methyltransferase, C-terminal domain"/>
    <property type="match status" value="1"/>
</dbReference>
<sequence length="118" mass="13168">MFRVRNDGESNYDRIKRDVLAIVRDIPAGKVTTYAAIGAALDVMPRHVAYLLAMLTDLEQDDLPWYRVVGLAGKLSTTNPIRAGKQRAFLEAEGISFRGKWQIDAFDLVFFPIAPAAE</sequence>
<dbReference type="FunCoup" id="A0A6C2YPR6">
    <property type="interactions" value="74"/>
</dbReference>
<dbReference type="CDD" id="cd06445">
    <property type="entry name" value="ATase"/>
    <property type="match status" value="1"/>
</dbReference>
<keyword evidence="1" id="KW-0227">DNA damage</keyword>
<feature type="domain" description="Methylated-DNA-[protein]-cysteine S-methyltransferase DNA binding" evidence="2">
    <location>
        <begin position="16"/>
        <end position="95"/>
    </location>
</feature>
<dbReference type="Proteomes" id="UP000464378">
    <property type="component" value="Chromosome"/>
</dbReference>
<dbReference type="EMBL" id="LR586016">
    <property type="protein sequence ID" value="VIP03628.1"/>
    <property type="molecule type" value="Genomic_DNA"/>
</dbReference>
<organism evidence="3">
    <name type="scientific">Tuwongella immobilis</name>
    <dbReference type="NCBI Taxonomy" id="692036"/>
    <lineage>
        <taxon>Bacteria</taxon>
        <taxon>Pseudomonadati</taxon>
        <taxon>Planctomycetota</taxon>
        <taxon>Planctomycetia</taxon>
        <taxon>Gemmatales</taxon>
        <taxon>Gemmataceae</taxon>
        <taxon>Tuwongella</taxon>
    </lineage>
</organism>
<dbReference type="GO" id="GO:0003824">
    <property type="term" value="F:catalytic activity"/>
    <property type="evidence" value="ECO:0007669"/>
    <property type="project" value="InterPro"/>
</dbReference>
<dbReference type="GO" id="GO:0006281">
    <property type="term" value="P:DNA repair"/>
    <property type="evidence" value="ECO:0007669"/>
    <property type="project" value="InterPro"/>
</dbReference>
<dbReference type="AlphaFoldDB" id="A0A6C2YPR6"/>
<gene>
    <name evidence="3" type="ORF">GMBLW1_03320</name>
</gene>
<evidence type="ECO:0000313" key="3">
    <source>
        <dbReference type="EMBL" id="VIP03628.1"/>
    </source>
</evidence>
<accession>A0A6C2YPR6</accession>
<dbReference type="InterPro" id="IPR052520">
    <property type="entry name" value="ATL_DNA_repair"/>
</dbReference>
<reference evidence="3" key="1">
    <citation type="submission" date="2019-04" db="EMBL/GenBank/DDBJ databases">
        <authorList>
            <consortium name="Science for Life Laboratories"/>
        </authorList>
    </citation>
    <scope>NUCLEOTIDE SEQUENCE</scope>
    <source>
        <strain evidence="3">MBLW1</strain>
    </source>
</reference>
<dbReference type="PANTHER" id="PTHR42942">
    <property type="entry name" value="6-O-METHYLGUANINE DNA METHYLTRANSFERASE"/>
    <property type="match status" value="1"/>
</dbReference>
<dbReference type="EMBL" id="LR593887">
    <property type="protein sequence ID" value="VTS04624.1"/>
    <property type="molecule type" value="Genomic_DNA"/>
</dbReference>
<dbReference type="InParanoid" id="A0A6C2YPR6"/>
<evidence type="ECO:0000256" key="1">
    <source>
        <dbReference type="ARBA" id="ARBA00022763"/>
    </source>
</evidence>
<name>A0A6C2YPR6_9BACT</name>
<dbReference type="Gene3D" id="1.10.10.10">
    <property type="entry name" value="Winged helix-like DNA-binding domain superfamily/Winged helix DNA-binding domain"/>
    <property type="match status" value="1"/>
</dbReference>
<evidence type="ECO:0000259" key="2">
    <source>
        <dbReference type="Pfam" id="PF01035"/>
    </source>
</evidence>
<dbReference type="KEGG" id="tim:GMBLW1_03320"/>
<proteinExistence type="predicted"/>
<dbReference type="InterPro" id="IPR036217">
    <property type="entry name" value="MethylDNA_cys_MeTrfase_DNAb"/>
</dbReference>
<dbReference type="PANTHER" id="PTHR42942:SF1">
    <property type="entry name" value="ALKYLTRANSFERASE-LIKE PROTEIN 1"/>
    <property type="match status" value="1"/>
</dbReference>
<dbReference type="InterPro" id="IPR014048">
    <property type="entry name" value="MethylDNA_cys_MeTrfase_DNA-bd"/>
</dbReference>
<dbReference type="Pfam" id="PF01035">
    <property type="entry name" value="DNA_binding_1"/>
    <property type="match status" value="1"/>
</dbReference>
<protein>
    <recommendedName>
        <fullName evidence="2">Methylated-DNA-[protein]-cysteine S-methyltransferase DNA binding domain-containing protein</fullName>
    </recommendedName>
</protein>
<evidence type="ECO:0000313" key="4">
    <source>
        <dbReference type="Proteomes" id="UP000464378"/>
    </source>
</evidence>
<keyword evidence="4" id="KW-1185">Reference proteome</keyword>